<dbReference type="InterPro" id="IPR014710">
    <property type="entry name" value="RmlC-like_jellyroll"/>
</dbReference>
<feature type="chain" id="PRO_5043374094" evidence="1">
    <location>
        <begin position="23"/>
        <end position="95"/>
    </location>
</feature>
<comment type="caution">
    <text evidence="2">The sequence shown here is derived from an EMBL/GenBank/DDBJ whole genome shotgun (WGS) entry which is preliminary data.</text>
</comment>
<reference evidence="2 3" key="1">
    <citation type="journal article" date="2023" name="G3 (Bethesda)">
        <title>A chromosome-length genome assembly and annotation of blackberry (Rubus argutus, cv. 'Hillquist').</title>
        <authorList>
            <person name="Bruna T."/>
            <person name="Aryal R."/>
            <person name="Dudchenko O."/>
            <person name="Sargent D.J."/>
            <person name="Mead D."/>
            <person name="Buti M."/>
            <person name="Cavallini A."/>
            <person name="Hytonen T."/>
            <person name="Andres J."/>
            <person name="Pham M."/>
            <person name="Weisz D."/>
            <person name="Mascagni F."/>
            <person name="Usai G."/>
            <person name="Natali L."/>
            <person name="Bassil N."/>
            <person name="Fernandez G.E."/>
            <person name="Lomsadze A."/>
            <person name="Armour M."/>
            <person name="Olukolu B."/>
            <person name="Poorten T."/>
            <person name="Britton C."/>
            <person name="Davik J."/>
            <person name="Ashrafi H."/>
            <person name="Aiden E.L."/>
            <person name="Borodovsky M."/>
            <person name="Worthington M."/>
        </authorList>
    </citation>
    <scope>NUCLEOTIDE SEQUENCE [LARGE SCALE GENOMIC DNA]</scope>
    <source>
        <strain evidence="2">PI 553951</strain>
    </source>
</reference>
<sequence>MIMMKFLSRLFAFSLILSSSYAGVQDSCVADYTASQGPAGYSCENPENVTVNDFVYSAPGVPGNTSIMIKTGITTAISSQFPGLHGIGLSLALAC</sequence>
<dbReference type="AlphaFoldDB" id="A0AAW1YH72"/>
<evidence type="ECO:0000313" key="2">
    <source>
        <dbReference type="EMBL" id="KAK9948082.1"/>
    </source>
</evidence>
<dbReference type="EMBL" id="JBEDUW010000001">
    <property type="protein sequence ID" value="KAK9948082.1"/>
    <property type="molecule type" value="Genomic_DNA"/>
</dbReference>
<keyword evidence="1" id="KW-0732">Signal</keyword>
<evidence type="ECO:0000313" key="3">
    <source>
        <dbReference type="Proteomes" id="UP001457282"/>
    </source>
</evidence>
<organism evidence="2 3">
    <name type="scientific">Rubus argutus</name>
    <name type="common">Southern blackberry</name>
    <dbReference type="NCBI Taxonomy" id="59490"/>
    <lineage>
        <taxon>Eukaryota</taxon>
        <taxon>Viridiplantae</taxon>
        <taxon>Streptophyta</taxon>
        <taxon>Embryophyta</taxon>
        <taxon>Tracheophyta</taxon>
        <taxon>Spermatophyta</taxon>
        <taxon>Magnoliopsida</taxon>
        <taxon>eudicotyledons</taxon>
        <taxon>Gunneridae</taxon>
        <taxon>Pentapetalae</taxon>
        <taxon>rosids</taxon>
        <taxon>fabids</taxon>
        <taxon>Rosales</taxon>
        <taxon>Rosaceae</taxon>
        <taxon>Rosoideae</taxon>
        <taxon>Rosoideae incertae sedis</taxon>
        <taxon>Rubus</taxon>
    </lineage>
</organism>
<proteinExistence type="predicted"/>
<gene>
    <name evidence="2" type="ORF">M0R45_003670</name>
</gene>
<name>A0AAW1YH72_RUBAR</name>
<protein>
    <submittedName>
        <fullName evidence="2">Uncharacterized protein</fullName>
    </submittedName>
</protein>
<keyword evidence="3" id="KW-1185">Reference proteome</keyword>
<dbReference type="Gene3D" id="2.60.120.10">
    <property type="entry name" value="Jelly Rolls"/>
    <property type="match status" value="1"/>
</dbReference>
<evidence type="ECO:0000256" key="1">
    <source>
        <dbReference type="SAM" id="SignalP"/>
    </source>
</evidence>
<feature type="signal peptide" evidence="1">
    <location>
        <begin position="1"/>
        <end position="22"/>
    </location>
</feature>
<dbReference type="PANTHER" id="PTHR31238">
    <property type="entry name" value="GERMIN-LIKE PROTEIN SUBFAMILY 3 MEMBER 3"/>
    <property type="match status" value="1"/>
</dbReference>
<dbReference type="Proteomes" id="UP001457282">
    <property type="component" value="Unassembled WGS sequence"/>
</dbReference>
<accession>A0AAW1YH72</accession>